<feature type="signal peptide" evidence="2">
    <location>
        <begin position="1"/>
        <end position="23"/>
    </location>
</feature>
<dbReference type="EMBL" id="CP058689">
    <property type="protein sequence ID" value="QLH13104.1"/>
    <property type="molecule type" value="Genomic_DNA"/>
</dbReference>
<proteinExistence type="predicted"/>
<evidence type="ECO:0000256" key="1">
    <source>
        <dbReference type="SAM" id="MobiDB-lite"/>
    </source>
</evidence>
<feature type="chain" id="PRO_5028828300" evidence="2">
    <location>
        <begin position="24"/>
        <end position="172"/>
    </location>
</feature>
<evidence type="ECO:0000313" key="4">
    <source>
        <dbReference type="Proteomes" id="UP000509322"/>
    </source>
</evidence>
<accession>A0A7H9BP66</accession>
<keyword evidence="2" id="KW-0732">Signal</keyword>
<name>A0A7H9BP66_PARPN</name>
<sequence>MIRCLKAGLFGLALAFAASPALADGWSSTPWPSTGGDGTLHCYLGYADEPRVVMVLTSNAYVGDFRLLIGDPAFERASHGGEVTFVFPSGWRVSTPFQLVAPGRFVVGVDEASFHLVLDELETPGTLSITAGGGSITVTVPDHLGGRIRNLRGPLPEGSPMQKPCLDQLADG</sequence>
<dbReference type="RefSeq" id="WP_179921517.1">
    <property type="nucleotide sequence ID" value="NZ_CP058689.1"/>
</dbReference>
<protein>
    <submittedName>
        <fullName evidence="3">Uncharacterized protein</fullName>
    </submittedName>
</protein>
<reference evidence="3 4" key="1">
    <citation type="submission" date="2020-07" db="EMBL/GenBank/DDBJ databases">
        <title>The complete genome of Paracoccus pantotrophus ACCC 10489.</title>
        <authorList>
            <person name="Si Y."/>
        </authorList>
    </citation>
    <scope>NUCLEOTIDE SEQUENCE [LARGE SCALE GENOMIC DNA]</scope>
    <source>
        <strain evidence="3 4">ACCC10489</strain>
    </source>
</reference>
<feature type="region of interest" description="Disordered" evidence="1">
    <location>
        <begin position="152"/>
        <end position="172"/>
    </location>
</feature>
<organism evidence="3 4">
    <name type="scientific">Paracoccus pantotrophus</name>
    <name type="common">Thiosphaera pantotropha</name>
    <dbReference type="NCBI Taxonomy" id="82367"/>
    <lineage>
        <taxon>Bacteria</taxon>
        <taxon>Pseudomonadati</taxon>
        <taxon>Pseudomonadota</taxon>
        <taxon>Alphaproteobacteria</taxon>
        <taxon>Rhodobacterales</taxon>
        <taxon>Paracoccaceae</taxon>
        <taxon>Paracoccus</taxon>
    </lineage>
</organism>
<evidence type="ECO:0000256" key="2">
    <source>
        <dbReference type="SAM" id="SignalP"/>
    </source>
</evidence>
<dbReference type="AlphaFoldDB" id="A0A7H9BP66"/>
<evidence type="ECO:0000313" key="3">
    <source>
        <dbReference type="EMBL" id="QLH13104.1"/>
    </source>
</evidence>
<dbReference type="Proteomes" id="UP000509322">
    <property type="component" value="Chromosome 1"/>
</dbReference>
<gene>
    <name evidence="3" type="ORF">HYQ43_02035</name>
</gene>